<dbReference type="RefSeq" id="WP_123394779.1">
    <property type="nucleotide sequence ID" value="NZ_CANQMU010000008.1"/>
</dbReference>
<dbReference type="InterPro" id="IPR025367">
    <property type="entry name" value="DUF4271"/>
</dbReference>
<keyword evidence="1" id="KW-0812">Transmembrane</keyword>
<feature type="transmembrane region" description="Helical" evidence="1">
    <location>
        <begin position="102"/>
        <end position="124"/>
    </location>
</feature>
<organism evidence="2 3">
    <name type="scientific">Muribaculum gordoncarteri</name>
    <dbReference type="NCBI Taxonomy" id="2530390"/>
    <lineage>
        <taxon>Bacteria</taxon>
        <taxon>Pseudomonadati</taxon>
        <taxon>Bacteroidota</taxon>
        <taxon>Bacteroidia</taxon>
        <taxon>Bacteroidales</taxon>
        <taxon>Muribaculaceae</taxon>
        <taxon>Muribaculum</taxon>
    </lineage>
</organism>
<name>A0A4P7VR06_9BACT</name>
<dbReference type="KEGG" id="mgod:E7746_13160"/>
<feature type="transmembrane region" description="Helical" evidence="1">
    <location>
        <begin position="53"/>
        <end position="74"/>
    </location>
</feature>
<feature type="transmembrane region" description="Helical" evidence="1">
    <location>
        <begin position="179"/>
        <end position="197"/>
    </location>
</feature>
<keyword evidence="3" id="KW-1185">Reference proteome</keyword>
<protein>
    <submittedName>
        <fullName evidence="2">DUF4271 domain-containing protein</fullName>
    </submittedName>
</protein>
<dbReference type="EMBL" id="CP039393">
    <property type="protein sequence ID" value="QCD36759.1"/>
    <property type="molecule type" value="Genomic_DNA"/>
</dbReference>
<keyword evidence="1" id="KW-0472">Membrane</keyword>
<evidence type="ECO:0000313" key="3">
    <source>
        <dbReference type="Proteomes" id="UP000297031"/>
    </source>
</evidence>
<dbReference type="Proteomes" id="UP000297031">
    <property type="component" value="Chromosome"/>
</dbReference>
<reference evidence="2 3" key="1">
    <citation type="submission" date="2019-02" db="EMBL/GenBank/DDBJ databases">
        <title>Isolation and identification of novel species under the genus Muribaculum.</title>
        <authorList>
            <person name="Miyake S."/>
            <person name="Ding Y."/>
            <person name="Low A."/>
            <person name="Soh M."/>
            <person name="Seedorf H."/>
        </authorList>
    </citation>
    <scope>NUCLEOTIDE SEQUENCE [LARGE SCALE GENOMIC DNA]</scope>
    <source>
        <strain evidence="2 3">TLL-A4</strain>
    </source>
</reference>
<keyword evidence="1" id="KW-1133">Transmembrane helix</keyword>
<feature type="transmembrane region" description="Helical" evidence="1">
    <location>
        <begin position="136"/>
        <end position="159"/>
    </location>
</feature>
<proteinExistence type="predicted"/>
<accession>A0A4P7VR06</accession>
<dbReference type="Pfam" id="PF14093">
    <property type="entry name" value="DUF4271"/>
    <property type="match status" value="1"/>
</dbReference>
<feature type="transmembrane region" description="Helical" evidence="1">
    <location>
        <begin position="209"/>
        <end position="228"/>
    </location>
</feature>
<evidence type="ECO:0000256" key="1">
    <source>
        <dbReference type="SAM" id="Phobius"/>
    </source>
</evidence>
<gene>
    <name evidence="2" type="ORF">E7746_13160</name>
</gene>
<sequence>MQQDYSRPFDTQCHYIDSPTAVDAEGLYSGVTAYSLGVSADTRPELPGYNSGVLCIVIAMLLLVIFNVKHYALFFKTMSQNLLSVRERPNAFDDHTLNETRIMVVLVIQVCACEAILIFSGLLLAGIEIPPNRFPVVIGLLTGGTLIYYLLQLLAYGTIGYVFTDATGASQWLKGFNATQALLGFLLLVPALAVLFYPAAALSLISISALLYILARIVFICKGFRIFYHNFPSLLYFILYLCTVEIIPVLLVYRGAFSLCRLLLN</sequence>
<dbReference type="AlphaFoldDB" id="A0A4P7VR06"/>
<dbReference type="OrthoDB" id="1467217at2"/>
<feature type="transmembrane region" description="Helical" evidence="1">
    <location>
        <begin position="234"/>
        <end position="253"/>
    </location>
</feature>
<evidence type="ECO:0000313" key="2">
    <source>
        <dbReference type="EMBL" id="QCD36759.1"/>
    </source>
</evidence>